<dbReference type="OrthoDB" id="6581954at2759"/>
<evidence type="ECO:0000256" key="1">
    <source>
        <dbReference type="ARBA" id="ARBA00004141"/>
    </source>
</evidence>
<feature type="region of interest" description="Disordered" evidence="10">
    <location>
        <begin position="199"/>
        <end position="237"/>
    </location>
</feature>
<dbReference type="Proteomes" id="UP000683360">
    <property type="component" value="Unassembled WGS sequence"/>
</dbReference>
<comment type="caution">
    <text evidence="13">The sequence shown here is derived from an EMBL/GenBank/DDBJ whole genome shotgun (WGS) entry which is preliminary data.</text>
</comment>
<comment type="subcellular location">
    <subcellularLocation>
        <location evidence="1">Membrane</location>
        <topology evidence="1">Multi-pass membrane protein</topology>
    </subcellularLocation>
</comment>
<keyword evidence="3" id="KW-0813">Transport</keyword>
<evidence type="ECO:0000256" key="9">
    <source>
        <dbReference type="SAM" id="Coils"/>
    </source>
</evidence>
<feature type="transmembrane region" description="Helical" evidence="11">
    <location>
        <begin position="1241"/>
        <end position="1262"/>
    </location>
</feature>
<dbReference type="Pfam" id="PF03372">
    <property type="entry name" value="Exo_endo_phos"/>
    <property type="match status" value="1"/>
</dbReference>
<evidence type="ECO:0000256" key="7">
    <source>
        <dbReference type="ARBA" id="ARBA00023180"/>
    </source>
</evidence>
<feature type="transmembrane region" description="Helical" evidence="11">
    <location>
        <begin position="1076"/>
        <end position="1093"/>
    </location>
</feature>
<dbReference type="GO" id="GO:0046872">
    <property type="term" value="F:metal ion binding"/>
    <property type="evidence" value="ECO:0007669"/>
    <property type="project" value="UniProtKB-KW"/>
</dbReference>
<feature type="transmembrane region" description="Helical" evidence="11">
    <location>
        <begin position="1168"/>
        <end position="1188"/>
    </location>
</feature>
<evidence type="ECO:0000313" key="13">
    <source>
        <dbReference type="EMBL" id="CAG2203116.1"/>
    </source>
</evidence>
<reference evidence="13" key="1">
    <citation type="submission" date="2021-03" db="EMBL/GenBank/DDBJ databases">
        <authorList>
            <person name="Bekaert M."/>
        </authorList>
    </citation>
    <scope>NUCLEOTIDE SEQUENCE</scope>
</reference>
<dbReference type="GO" id="GO:0089718">
    <property type="term" value="P:amino acid import across plasma membrane"/>
    <property type="evidence" value="ECO:0007669"/>
    <property type="project" value="TreeGrafter"/>
</dbReference>
<keyword evidence="14" id="KW-1185">Reference proteome</keyword>
<name>A0A8S3R5Z4_MYTED</name>
<dbReference type="InterPro" id="IPR036514">
    <property type="entry name" value="SGNH_hydro_sf"/>
</dbReference>
<feature type="domain" description="Endonuclease/exonuclease/phosphatase" evidence="12">
    <location>
        <begin position="628"/>
        <end position="848"/>
    </location>
</feature>
<feature type="transmembrane region" description="Helical" evidence="11">
    <location>
        <begin position="1282"/>
        <end position="1305"/>
    </location>
</feature>
<dbReference type="GO" id="GO:0003824">
    <property type="term" value="F:catalytic activity"/>
    <property type="evidence" value="ECO:0007669"/>
    <property type="project" value="InterPro"/>
</dbReference>
<dbReference type="GO" id="GO:0005283">
    <property type="term" value="F:amino acid:sodium symporter activity"/>
    <property type="evidence" value="ECO:0007669"/>
    <property type="project" value="TreeGrafter"/>
</dbReference>
<feature type="region of interest" description="Disordered" evidence="10">
    <location>
        <begin position="594"/>
        <end position="619"/>
    </location>
</feature>
<dbReference type="PANTHER" id="PTHR11616:SF321">
    <property type="entry name" value="SODIUM-DEPENDENT NUTRIENT AMINO ACID TRANSPORTER 1-RELATED"/>
    <property type="match status" value="1"/>
</dbReference>
<feature type="transmembrane region" description="Helical" evidence="11">
    <location>
        <begin position="1044"/>
        <end position="1069"/>
    </location>
</feature>
<feature type="binding site" evidence="8">
    <location>
        <position position="1142"/>
    </location>
    <ligand>
        <name>Na(+)</name>
        <dbReference type="ChEBI" id="CHEBI:29101"/>
        <label>1</label>
    </ligand>
</feature>
<feature type="binding site" evidence="8">
    <location>
        <position position="1143"/>
    </location>
    <ligand>
        <name>Na(+)</name>
        <dbReference type="ChEBI" id="CHEBI:29101"/>
        <label>1</label>
    </ligand>
</feature>
<dbReference type="PROSITE" id="PS50267">
    <property type="entry name" value="NA_NEUROTRAN_SYMP_3"/>
    <property type="match status" value="1"/>
</dbReference>
<feature type="coiled-coil region" evidence="9">
    <location>
        <begin position="276"/>
        <end position="303"/>
    </location>
</feature>
<feature type="compositionally biased region" description="Basic residues" evidence="10">
    <location>
        <begin position="598"/>
        <end position="610"/>
    </location>
</feature>
<dbReference type="SUPFAM" id="SSF161070">
    <property type="entry name" value="SNF-like"/>
    <property type="match status" value="1"/>
</dbReference>
<feature type="transmembrane region" description="Helical" evidence="11">
    <location>
        <begin position="998"/>
        <end position="1016"/>
    </location>
</feature>
<dbReference type="GO" id="GO:0005886">
    <property type="term" value="C:plasma membrane"/>
    <property type="evidence" value="ECO:0007669"/>
    <property type="project" value="TreeGrafter"/>
</dbReference>
<gene>
    <name evidence="13" type="ORF">MEDL_17665</name>
</gene>
<evidence type="ECO:0000256" key="4">
    <source>
        <dbReference type="ARBA" id="ARBA00022692"/>
    </source>
</evidence>
<evidence type="ECO:0000256" key="10">
    <source>
        <dbReference type="SAM" id="MobiDB-lite"/>
    </source>
</evidence>
<dbReference type="PANTHER" id="PTHR11616">
    <property type="entry name" value="SODIUM/CHLORIDE DEPENDENT TRANSPORTER"/>
    <property type="match status" value="1"/>
</dbReference>
<keyword evidence="7" id="KW-0325">Glycoprotein</keyword>
<keyword evidence="8" id="KW-0479">Metal-binding</keyword>
<feature type="binding site" evidence="8">
    <location>
        <position position="1139"/>
    </location>
    <ligand>
        <name>Na(+)</name>
        <dbReference type="ChEBI" id="CHEBI:29101"/>
        <label>1</label>
    </ligand>
</feature>
<keyword evidence="6 11" id="KW-0472">Membrane</keyword>
<evidence type="ECO:0000256" key="6">
    <source>
        <dbReference type="ARBA" id="ARBA00023136"/>
    </source>
</evidence>
<feature type="compositionally biased region" description="Polar residues" evidence="10">
    <location>
        <begin position="216"/>
        <end position="237"/>
    </location>
</feature>
<feature type="transmembrane region" description="Helical" evidence="11">
    <location>
        <begin position="1127"/>
        <end position="1147"/>
    </location>
</feature>
<comment type="similarity">
    <text evidence="2">Belongs to the sodium:neurotransmitter symporter (SNF) (TC 2.A.22) family.</text>
</comment>
<keyword evidence="5 11" id="KW-1133">Transmembrane helix</keyword>
<accession>A0A8S3R5Z4</accession>
<evidence type="ECO:0000256" key="11">
    <source>
        <dbReference type="SAM" id="Phobius"/>
    </source>
</evidence>
<dbReference type="InterPro" id="IPR000175">
    <property type="entry name" value="Na/ntran_symport"/>
</dbReference>
<keyword evidence="4 11" id="KW-0812">Transmembrane</keyword>
<dbReference type="GO" id="GO:0015179">
    <property type="term" value="F:L-amino acid transmembrane transporter activity"/>
    <property type="evidence" value="ECO:0007669"/>
    <property type="project" value="TreeGrafter"/>
</dbReference>
<dbReference type="InterPro" id="IPR037272">
    <property type="entry name" value="SNS_sf"/>
</dbReference>
<dbReference type="Pfam" id="PF00209">
    <property type="entry name" value="SNF"/>
    <property type="match status" value="1"/>
</dbReference>
<dbReference type="EMBL" id="CAJPWZ010000912">
    <property type="protein sequence ID" value="CAG2203116.1"/>
    <property type="molecule type" value="Genomic_DNA"/>
</dbReference>
<evidence type="ECO:0000313" key="14">
    <source>
        <dbReference type="Proteomes" id="UP000683360"/>
    </source>
</evidence>
<feature type="transmembrane region" description="Helical" evidence="11">
    <location>
        <begin position="1200"/>
        <end position="1220"/>
    </location>
</feature>
<feature type="binding site" evidence="8">
    <location>
        <position position="1055"/>
    </location>
    <ligand>
        <name>Na(+)</name>
        <dbReference type="ChEBI" id="CHEBI:29101"/>
        <label>1</label>
    </ligand>
</feature>
<protein>
    <submittedName>
        <fullName evidence="13">SLC6A5_9</fullName>
    </submittedName>
</protein>
<feature type="compositionally biased region" description="Polar residues" evidence="10">
    <location>
        <begin position="199"/>
        <end position="209"/>
    </location>
</feature>
<evidence type="ECO:0000259" key="12">
    <source>
        <dbReference type="Pfam" id="PF03372"/>
    </source>
</evidence>
<dbReference type="SUPFAM" id="SSF52266">
    <property type="entry name" value="SGNH hydrolase"/>
    <property type="match status" value="1"/>
</dbReference>
<sequence length="1356" mass="154041">MASWDGNEVLKNIKIDTDMSKIDTEYPSNCLPIKLNKRTGKAKKCQFEAIDVNMYEESAHMITFHTSVNRIQPWIKALSLLYFDNMGNQKDNVIKWSDVPERWSDRHDVANSILIEIRDPSEHILKYNVTFFVTTGTIRVQGSNYLSFVEKDFPILIEIMKLLDTCENDETSLKTIEGREPNEVVTQQTINDQVMTVSEKQTKTDANNINEEKSEVSQNLKPTNPKIDNNNNAADTPSQTEVNLSRLQQCFLDTICKLQISQEKDTTTIVEAVNGITISTTKIKTLQEEKDSLKSQLQIEKGNVTLLKCQYDDLNIHSRNLLVETRKELEKLVSSTNSELDFNANRLIIKNQELQTLHESEHNLRLQLDKAMDEILNLKSQISSSMDISGQHAGTATSKSQHQTKEQVDQQPIWKPSVLLIGTSNIRGINESKLSPSIDAIKEICFTLDKTNEYILGYNPQTPPAVVVLHILTNDLKTKTPQNCACELFALISTIQEKWCEVKCIISLATPRKDDMMHHTNGQIVNALIKQNFYGRHYTELKKFQLIEHNNMYYEGQANEDLLQNDLYHLNDKGVSFLASNIKQAVHQILNIPLPPTRRPRSQSRNRRGRGGLMNKEGNKTDDPLFLNKIDKYDLAFFAETHIGYESNIHRIGPFNCYNVCRPKTRANNRFFGGLAVLVKKNIKPYVKILKNTCTDIMWIKLEKDFFGFQKDLYMCVVYNPPSMSSYTQGLDRDITECLEQETAKYMKMGNVLLCGDFNARIANSPDYILNDDQSYLPLFDNYPIDKQILKRQSSDTTIDSRGKSLLDLCILNQLRILNGRVLGDVFGKYTCYTPNGSSVVDYVMVSESILDQILYFYVHNFMPTISDCHCILEWEMSSKFTVDDNDCNINMFDKSPNFIWSDESPTNFQTALLLPDIQTQIDTFNKSIIKESQSSVDEAAAELSHIFLSAATNSLKRNKLRNKKIKTKKWFDGDLYHLRNKLISYGKIYSKFPYDPLVVYFTATFPYVILLILLIRGATLDGAIDGVKYFLIPEWSKLADLKVWVAAAGQMFFSLSVSFGGIIMFGSYNKFSNNVYGIIAGFVIFTTFGALAKKTGLEVSEVARGGYGLAFVAYPEALSNLPLPQLWSVLFFFMLFTLGIDSFALLETVLTCIQDEFPKLRKYKSHMCIGLGVICFFMALPCVTPTGDYIVGLMDSYGADFSVLCVATCECVSVLWVYGVTRFIKDIEFMLGKTPAPTTYWLFCWVLASPLLIGGLFAYRLIEYVPPKVKDGVFFPEFAQIIGWCVTAIVLCPIPLYFVYKFIITPGKVTERLRIVTTPAADWGPNTKEKLYNADTQFTDIGKAAYAYDNPASQL</sequence>
<keyword evidence="9" id="KW-0175">Coiled coil</keyword>
<evidence type="ECO:0000256" key="8">
    <source>
        <dbReference type="PIRSR" id="PIRSR600175-1"/>
    </source>
</evidence>
<organism evidence="13 14">
    <name type="scientific">Mytilus edulis</name>
    <name type="common">Blue mussel</name>
    <dbReference type="NCBI Taxonomy" id="6550"/>
    <lineage>
        <taxon>Eukaryota</taxon>
        <taxon>Metazoa</taxon>
        <taxon>Spiralia</taxon>
        <taxon>Lophotrochozoa</taxon>
        <taxon>Mollusca</taxon>
        <taxon>Bivalvia</taxon>
        <taxon>Autobranchia</taxon>
        <taxon>Pteriomorphia</taxon>
        <taxon>Mytilida</taxon>
        <taxon>Mytiloidea</taxon>
        <taxon>Mytilidae</taxon>
        <taxon>Mytilinae</taxon>
        <taxon>Mytilus</taxon>
    </lineage>
</organism>
<dbReference type="Gene3D" id="3.60.10.10">
    <property type="entry name" value="Endonuclease/exonuclease/phosphatase"/>
    <property type="match status" value="1"/>
</dbReference>
<evidence type="ECO:0000256" key="5">
    <source>
        <dbReference type="ARBA" id="ARBA00022989"/>
    </source>
</evidence>
<proteinExistence type="inferred from homology"/>
<dbReference type="SUPFAM" id="SSF56219">
    <property type="entry name" value="DNase I-like"/>
    <property type="match status" value="1"/>
</dbReference>
<evidence type="ECO:0000256" key="2">
    <source>
        <dbReference type="ARBA" id="ARBA00006459"/>
    </source>
</evidence>
<dbReference type="InterPro" id="IPR036691">
    <property type="entry name" value="Endo/exonu/phosph_ase_sf"/>
</dbReference>
<dbReference type="PRINTS" id="PR00176">
    <property type="entry name" value="NANEUSMPORT"/>
</dbReference>
<dbReference type="Gene3D" id="3.40.50.1110">
    <property type="entry name" value="SGNH hydrolase"/>
    <property type="match status" value="1"/>
</dbReference>
<evidence type="ECO:0000256" key="3">
    <source>
        <dbReference type="ARBA" id="ARBA00022448"/>
    </source>
</evidence>
<keyword evidence="8" id="KW-0915">Sodium</keyword>
<feature type="compositionally biased region" description="Polar residues" evidence="10">
    <location>
        <begin position="387"/>
        <end position="401"/>
    </location>
</feature>
<dbReference type="InterPro" id="IPR005135">
    <property type="entry name" value="Endo/exonuclease/phosphatase"/>
</dbReference>
<feature type="region of interest" description="Disordered" evidence="10">
    <location>
        <begin position="387"/>
        <end position="410"/>
    </location>
</feature>